<organism evidence="1 2">
    <name type="scientific">Rothia dentocariosa (strain ATCC 17931 / CDC X599 / XDIA)</name>
    <dbReference type="NCBI Taxonomy" id="762948"/>
    <lineage>
        <taxon>Bacteria</taxon>
        <taxon>Bacillati</taxon>
        <taxon>Actinomycetota</taxon>
        <taxon>Actinomycetes</taxon>
        <taxon>Micrococcales</taxon>
        <taxon>Micrococcaceae</taxon>
        <taxon>Rothia</taxon>
    </lineage>
</organism>
<dbReference type="Proteomes" id="UP000000387">
    <property type="component" value="Chromosome"/>
</dbReference>
<dbReference type="AlphaFoldDB" id="E3H5W9"/>
<evidence type="ECO:0000313" key="1">
    <source>
        <dbReference type="EMBL" id="ADP40899.1"/>
    </source>
</evidence>
<proteinExistence type="predicted"/>
<protein>
    <submittedName>
        <fullName evidence="1">Uncharacterized protein</fullName>
    </submittedName>
</protein>
<dbReference type="KEGG" id="rdn:HMPREF0733_11442"/>
<dbReference type="HOGENOM" id="CLU_3140284_0_0_11"/>
<dbReference type="EMBL" id="CP002280">
    <property type="protein sequence ID" value="ADP40899.1"/>
    <property type="molecule type" value="Genomic_DNA"/>
</dbReference>
<reference evidence="2" key="1">
    <citation type="submission" date="2010-10" db="EMBL/GenBank/DDBJ databases">
        <title>The complete genome of Rothia dentocariosa ATCC 17931.</title>
        <authorList>
            <person name="Muzny D."/>
            <person name="Qin X."/>
            <person name="Buhay C."/>
            <person name="Dugan-Rocha S."/>
            <person name="Ding Y."/>
            <person name="Chen G."/>
            <person name="Hawes A."/>
            <person name="Holder M."/>
            <person name="Jhangiani S."/>
            <person name="Johnson A."/>
            <person name="Khan Z."/>
            <person name="Li Z."/>
            <person name="Liu W."/>
            <person name="Liu X."/>
            <person name="Perez L."/>
            <person name="Shen H."/>
            <person name="Wang Q."/>
            <person name="Watt J."/>
            <person name="Xi L."/>
            <person name="Xin Y."/>
            <person name="Zhou J."/>
            <person name="Deng J."/>
            <person name="Jiang H."/>
            <person name="Liu Y."/>
            <person name="Qu J."/>
            <person name="Song X.-Z."/>
            <person name="Zhang L."/>
            <person name="Villasana D."/>
            <person name="Johnson A."/>
            <person name="Liu J."/>
            <person name="Liyanage D."/>
            <person name="Lorensuhewa L."/>
            <person name="Robinson T."/>
            <person name="Song A."/>
            <person name="Song B.-B."/>
            <person name="Dinh H."/>
            <person name="Thornton R."/>
            <person name="Coyle M."/>
            <person name="Francisco L."/>
            <person name="Jackson L."/>
            <person name="Javaid M."/>
            <person name="Korchina V."/>
            <person name="Kovar C."/>
            <person name="Mata R."/>
            <person name="Mathew T."/>
            <person name="Ngo R."/>
            <person name="Nguyen L."/>
            <person name="Nguyen N."/>
            <person name="Okwuonu G."/>
            <person name="Ongeri F."/>
            <person name="Pham C."/>
            <person name="Simmons D."/>
            <person name="Wilczek-Boney K."/>
            <person name="Hale W."/>
            <person name="Jakkamsetti A."/>
            <person name="Pham P."/>
            <person name="Ruth R."/>
            <person name="San Lucas F."/>
            <person name="Warren J."/>
            <person name="Zhang J."/>
            <person name="Zhao Z."/>
            <person name="Zhou C."/>
            <person name="Zhu D."/>
            <person name="Lee S."/>
            <person name="Bess C."/>
            <person name="Blankenburg K."/>
            <person name="Forbes L."/>
            <person name="Fu Q."/>
            <person name="Gubbala S."/>
            <person name="Hirani K."/>
            <person name="Jayaseelan J.C."/>
            <person name="Lara F."/>
            <person name="Munidasa M."/>
            <person name="Palculict T."/>
            <person name="Patil S."/>
            <person name="Pu L.-L."/>
            <person name="Saada N."/>
            <person name="Tang L."/>
            <person name="Weissenberger G."/>
            <person name="Zhu Y."/>
            <person name="Hemphill L."/>
            <person name="Shang Y."/>
            <person name="Youmans B."/>
            <person name="Ayvaz T."/>
            <person name="Ross M."/>
            <person name="Santibanez J."/>
            <person name="Aqrawi P."/>
            <person name="Gross S."/>
            <person name="Joshi V."/>
            <person name="Fowler G."/>
            <person name="Nazareth L."/>
            <person name="Reid J."/>
            <person name="Worley K."/>
            <person name="Petrosino J."/>
            <person name="Highlander S."/>
            <person name="Gibbs R."/>
        </authorList>
    </citation>
    <scope>NUCLEOTIDE SEQUENCE [LARGE SCALE GENOMIC DNA]</scope>
    <source>
        <strain evidence="2">ATCC 17931 / CDC X599 / XDIA</strain>
    </source>
</reference>
<accession>E3H5W9</accession>
<name>E3H5W9_ROTDC</name>
<gene>
    <name evidence="1" type="ordered locus">HMPREF0733_11442</name>
</gene>
<sequence>MGGLGGYWSAISHLSQTVKMGVRRKLAGNMEAARTRQKQIRAVPLPKNL</sequence>
<evidence type="ECO:0000313" key="2">
    <source>
        <dbReference type="Proteomes" id="UP000000387"/>
    </source>
</evidence>